<keyword evidence="3" id="KW-1003">Cell membrane</keyword>
<feature type="transmembrane region" description="Helical" evidence="7">
    <location>
        <begin position="26"/>
        <end position="49"/>
    </location>
</feature>
<evidence type="ECO:0000313" key="8">
    <source>
        <dbReference type="EMBL" id="KZX10117.1"/>
    </source>
</evidence>
<reference evidence="8 9" key="1">
    <citation type="submission" date="2016-04" db="EMBL/GenBank/DDBJ databases">
        <title>Genome sequence of Methanobrevibacter curvatus DSM 11111.</title>
        <authorList>
            <person name="Poehlein A."/>
            <person name="Seedorf H."/>
            <person name="Daniel R."/>
        </authorList>
    </citation>
    <scope>NUCLEOTIDE SEQUENCE [LARGE SCALE GENOMIC DNA]</scope>
    <source>
        <strain evidence="8 9">DSM 11111</strain>
    </source>
</reference>
<feature type="transmembrane region" description="Helical" evidence="7">
    <location>
        <begin position="287"/>
        <end position="310"/>
    </location>
</feature>
<dbReference type="EMBL" id="LWMV01000223">
    <property type="protein sequence ID" value="KZX10117.1"/>
    <property type="molecule type" value="Genomic_DNA"/>
</dbReference>
<accession>A0A166BZQ4</accession>
<evidence type="ECO:0000256" key="1">
    <source>
        <dbReference type="ARBA" id="ARBA00004651"/>
    </source>
</evidence>
<gene>
    <name evidence="8" type="primary">mepA_4</name>
    <name evidence="8" type="ORF">MBCUR_19140</name>
</gene>
<keyword evidence="9" id="KW-1185">Reference proteome</keyword>
<feature type="transmembrane region" description="Helical" evidence="7">
    <location>
        <begin position="104"/>
        <end position="129"/>
    </location>
</feature>
<feature type="transmembrane region" description="Helical" evidence="7">
    <location>
        <begin position="55"/>
        <end position="84"/>
    </location>
</feature>
<keyword evidence="6 7" id="KW-0472">Membrane</keyword>
<dbReference type="AlphaFoldDB" id="A0A166BZQ4"/>
<dbReference type="GO" id="GO:0005886">
    <property type="term" value="C:plasma membrane"/>
    <property type="evidence" value="ECO:0007669"/>
    <property type="project" value="UniProtKB-SubCell"/>
</dbReference>
<dbReference type="InterPro" id="IPR048279">
    <property type="entry name" value="MdtK-like"/>
</dbReference>
<feature type="transmembrane region" description="Helical" evidence="7">
    <location>
        <begin position="395"/>
        <end position="420"/>
    </location>
</feature>
<evidence type="ECO:0000256" key="7">
    <source>
        <dbReference type="SAM" id="Phobius"/>
    </source>
</evidence>
<dbReference type="PANTHER" id="PTHR43549:SF2">
    <property type="entry name" value="MULTIDRUG RESISTANCE PROTEIN NORM-RELATED"/>
    <property type="match status" value="1"/>
</dbReference>
<dbReference type="InterPro" id="IPR052031">
    <property type="entry name" value="Membrane_Transporter-Flippase"/>
</dbReference>
<keyword evidence="5 7" id="KW-1133">Transmembrane helix</keyword>
<organism evidence="8 9">
    <name type="scientific">Methanobrevibacter curvatus</name>
    <dbReference type="NCBI Taxonomy" id="49547"/>
    <lineage>
        <taxon>Archaea</taxon>
        <taxon>Methanobacteriati</taxon>
        <taxon>Methanobacteriota</taxon>
        <taxon>Methanomada group</taxon>
        <taxon>Methanobacteria</taxon>
        <taxon>Methanobacteriales</taxon>
        <taxon>Methanobacteriaceae</taxon>
        <taxon>Methanobrevibacter</taxon>
    </lineage>
</organism>
<dbReference type="PANTHER" id="PTHR43549">
    <property type="entry name" value="MULTIDRUG RESISTANCE PROTEIN YPNP-RELATED"/>
    <property type="match status" value="1"/>
</dbReference>
<feature type="transmembrane region" description="Helical" evidence="7">
    <location>
        <begin position="199"/>
        <end position="220"/>
    </location>
</feature>
<feature type="transmembrane region" description="Helical" evidence="7">
    <location>
        <begin position="360"/>
        <end position="383"/>
    </location>
</feature>
<dbReference type="InterPro" id="IPR002528">
    <property type="entry name" value="MATE_fam"/>
</dbReference>
<proteinExistence type="predicted"/>
<dbReference type="STRING" id="49547.MBCUR_19140"/>
<evidence type="ECO:0000256" key="2">
    <source>
        <dbReference type="ARBA" id="ARBA00022448"/>
    </source>
</evidence>
<keyword evidence="4 7" id="KW-0812">Transmembrane</keyword>
<dbReference type="GO" id="GO:0042910">
    <property type="term" value="F:xenobiotic transmembrane transporter activity"/>
    <property type="evidence" value="ECO:0007669"/>
    <property type="project" value="InterPro"/>
</dbReference>
<dbReference type="RefSeq" id="WP_245637310.1">
    <property type="nucleotide sequence ID" value="NZ_LWMV01000223.1"/>
</dbReference>
<dbReference type="Proteomes" id="UP000077245">
    <property type="component" value="Unassembled WGS sequence"/>
</dbReference>
<keyword evidence="2" id="KW-0813">Transport</keyword>
<dbReference type="CDD" id="cd13147">
    <property type="entry name" value="MATE_MJ0709_like"/>
    <property type="match status" value="1"/>
</dbReference>
<feature type="transmembrane region" description="Helical" evidence="7">
    <location>
        <begin position="330"/>
        <end position="354"/>
    </location>
</feature>
<dbReference type="Pfam" id="PF01554">
    <property type="entry name" value="MatE"/>
    <property type="match status" value="2"/>
</dbReference>
<evidence type="ECO:0000256" key="3">
    <source>
        <dbReference type="ARBA" id="ARBA00022475"/>
    </source>
</evidence>
<comment type="caution">
    <text evidence="8">The sequence shown here is derived from an EMBL/GenBank/DDBJ whole genome shotgun (WGS) entry which is preliminary data.</text>
</comment>
<comment type="subcellular location">
    <subcellularLocation>
        <location evidence="1">Cell membrane</location>
        <topology evidence="1">Multi-pass membrane protein</topology>
    </subcellularLocation>
</comment>
<evidence type="ECO:0000313" key="9">
    <source>
        <dbReference type="Proteomes" id="UP000077245"/>
    </source>
</evidence>
<feature type="transmembrane region" description="Helical" evidence="7">
    <location>
        <begin position="141"/>
        <end position="162"/>
    </location>
</feature>
<evidence type="ECO:0000256" key="6">
    <source>
        <dbReference type="ARBA" id="ARBA00023136"/>
    </source>
</evidence>
<feature type="transmembrane region" description="Helical" evidence="7">
    <location>
        <begin position="256"/>
        <end position="281"/>
    </location>
</feature>
<name>A0A166BZQ4_9EURY</name>
<dbReference type="GO" id="GO:0015297">
    <property type="term" value="F:antiporter activity"/>
    <property type="evidence" value="ECO:0007669"/>
    <property type="project" value="InterPro"/>
</dbReference>
<protein>
    <submittedName>
        <fullName evidence="8">Multidrug export protein MepA</fullName>
    </submittedName>
</protein>
<feature type="transmembrane region" description="Helical" evidence="7">
    <location>
        <begin position="426"/>
        <end position="446"/>
    </location>
</feature>
<evidence type="ECO:0000256" key="5">
    <source>
        <dbReference type="ARBA" id="ARBA00022989"/>
    </source>
</evidence>
<dbReference type="NCBIfam" id="TIGR00797">
    <property type="entry name" value="matE"/>
    <property type="match status" value="1"/>
</dbReference>
<sequence length="463" mass="49957">MGMNENENHSNIDLLKGDPKRAIRKLAWPMMVATFLTMAYNLADGIWIAGLGTEALAALGFATPLFMVVVGLGTGLGAGANSLIARYIGAENKQKADNSAIHSILLTVVISVILAIVLICFLKDLLLIMGAGTSINMALDYGYIIFGGIFVFLFSNVGAGVLRAEGDVNRAMYTLAITAILNIVIDPIFIYTFNWGMAGAAWATVVSALISCIVIAYWLFIKKSTYLSFSWKDFKYSNKIIKGLLNVGLPASADTLVMAILSIVLNLILVIVAGNYGVAIFTSGWRVLLMVLIPHLGLGTAVLTVIGVGYGAKDYKKMSTAFNYSIKLGLIIAIIIAILIFIFAEQIAFIFAYSEANAQLIPGIVAFLRIMSIYFITIPFGMISTSTFQGVGKGMTSLVIIVLRSFVFLSTFAYLFAILFNMGITGVWWGLSLGGVIGVAIAYIWAKIFINKSVKSSHQNDDN</sequence>
<dbReference type="PIRSF" id="PIRSF006603">
    <property type="entry name" value="DinF"/>
    <property type="match status" value="1"/>
</dbReference>
<feature type="transmembrane region" description="Helical" evidence="7">
    <location>
        <begin position="174"/>
        <end position="193"/>
    </location>
</feature>
<dbReference type="PATRIC" id="fig|49547.3.peg.2022"/>
<evidence type="ECO:0000256" key="4">
    <source>
        <dbReference type="ARBA" id="ARBA00022692"/>
    </source>
</evidence>